<feature type="domain" description="Winged helix DNA-binding" evidence="1">
    <location>
        <begin position="27"/>
        <end position="100"/>
    </location>
</feature>
<dbReference type="RefSeq" id="WP_066958421.1">
    <property type="nucleotide sequence ID" value="NZ_BCNX01000010.1"/>
</dbReference>
<evidence type="ECO:0000313" key="3">
    <source>
        <dbReference type="Proteomes" id="UP000326500"/>
    </source>
</evidence>
<proteinExistence type="predicted"/>
<dbReference type="Pfam" id="PF13601">
    <property type="entry name" value="HTH_34"/>
    <property type="match status" value="1"/>
</dbReference>
<dbReference type="PANTHER" id="PTHR37318:SF1">
    <property type="entry name" value="BSL7504 PROTEIN"/>
    <property type="match status" value="1"/>
</dbReference>
<dbReference type="STRING" id="2200.GCA_001571405_01960"/>
<dbReference type="CDD" id="cd00090">
    <property type="entry name" value="HTH_ARSR"/>
    <property type="match status" value="1"/>
</dbReference>
<keyword evidence="2" id="KW-0238">DNA-binding</keyword>
<organism evidence="2 3">
    <name type="scientific">Methanoculleus thermophilus</name>
    <dbReference type="NCBI Taxonomy" id="2200"/>
    <lineage>
        <taxon>Archaea</taxon>
        <taxon>Methanobacteriati</taxon>
        <taxon>Methanobacteriota</taxon>
        <taxon>Stenosarchaea group</taxon>
        <taxon>Methanomicrobia</taxon>
        <taxon>Methanomicrobiales</taxon>
        <taxon>Methanomicrobiaceae</taxon>
        <taxon>Methanoculleus</taxon>
    </lineage>
</organism>
<dbReference type="GO" id="GO:0003677">
    <property type="term" value="F:DNA binding"/>
    <property type="evidence" value="ECO:0007669"/>
    <property type="project" value="UniProtKB-KW"/>
</dbReference>
<keyword evidence="3" id="KW-1185">Reference proteome</keyword>
<dbReference type="EMBL" id="FNFT01000007">
    <property type="protein sequence ID" value="SDK33057.1"/>
    <property type="molecule type" value="Genomic_DNA"/>
</dbReference>
<evidence type="ECO:0000259" key="1">
    <source>
        <dbReference type="Pfam" id="PF13601"/>
    </source>
</evidence>
<sequence length="109" mass="12202">MTQQRQTGHDSLTAIIAIDRVIHIPARLAIMALLYVVGSADYAFLQEQTGLTSGNLSAHLRKLYKAGYVTVEKGFYESRPNTAVHLTEKGRRGYKGYRANIIEVLTTYE</sequence>
<gene>
    <name evidence="2" type="ORF">SAMN04488571_107128</name>
</gene>
<dbReference type="InterPro" id="IPR036388">
    <property type="entry name" value="WH-like_DNA-bd_sf"/>
</dbReference>
<name>A0A1G9B0L3_9EURY</name>
<evidence type="ECO:0000313" key="2">
    <source>
        <dbReference type="EMBL" id="SDK33057.1"/>
    </source>
</evidence>
<dbReference type="AlphaFoldDB" id="A0A1G9B0L3"/>
<accession>A0A1G9B0L3</accession>
<dbReference type="InterPro" id="IPR011991">
    <property type="entry name" value="ArsR-like_HTH"/>
</dbReference>
<dbReference type="PANTHER" id="PTHR37318">
    <property type="entry name" value="BSL7504 PROTEIN"/>
    <property type="match status" value="1"/>
</dbReference>
<dbReference type="Gene3D" id="1.10.10.10">
    <property type="entry name" value="Winged helix-like DNA-binding domain superfamily/Winged helix DNA-binding domain"/>
    <property type="match status" value="1"/>
</dbReference>
<protein>
    <submittedName>
        <fullName evidence="2">DNA-binding transcriptional regulator, ArsR family</fullName>
    </submittedName>
</protein>
<reference evidence="2 3" key="1">
    <citation type="submission" date="2016-10" db="EMBL/GenBank/DDBJ databases">
        <authorList>
            <person name="Varghese N."/>
            <person name="Submissions S."/>
        </authorList>
    </citation>
    <scope>NUCLEOTIDE SEQUENCE [LARGE SCALE GENOMIC DNA]</scope>
    <source>
        <strain evidence="2 3">DSM 2373</strain>
    </source>
</reference>
<dbReference type="Proteomes" id="UP000326500">
    <property type="component" value="Unassembled WGS sequence"/>
</dbReference>
<dbReference type="InterPro" id="IPR036390">
    <property type="entry name" value="WH_DNA-bd_sf"/>
</dbReference>
<dbReference type="SUPFAM" id="SSF46785">
    <property type="entry name" value="Winged helix' DNA-binding domain"/>
    <property type="match status" value="1"/>
</dbReference>
<dbReference type="InterPro" id="IPR027395">
    <property type="entry name" value="WH_DNA-bd_dom"/>
</dbReference>